<evidence type="ECO:0000313" key="1">
    <source>
        <dbReference type="EMBL" id="KAA8827223.1"/>
    </source>
</evidence>
<protein>
    <submittedName>
        <fullName evidence="1">Uncharacterized protein</fullName>
    </submittedName>
</protein>
<organism evidence="1 2">
    <name type="scientific">Bifidobacterium myosotis</name>
    <dbReference type="NCBI Taxonomy" id="1630166"/>
    <lineage>
        <taxon>Bacteria</taxon>
        <taxon>Bacillati</taxon>
        <taxon>Actinomycetota</taxon>
        <taxon>Actinomycetes</taxon>
        <taxon>Bifidobacteriales</taxon>
        <taxon>Bifidobacteriaceae</taxon>
        <taxon>Bifidobacterium</taxon>
    </lineage>
</organism>
<name>A0A5M9ZIP7_9BIFI</name>
<dbReference type="EMBL" id="RZUH01000007">
    <property type="protein sequence ID" value="KAA8827223.1"/>
    <property type="molecule type" value="Genomic_DNA"/>
</dbReference>
<proteinExistence type="predicted"/>
<sequence>MTKNIRVTWNDLQPGDKVHLKGSDNVYTFVRKIGHAGSFVVTTPGVSYLEVLQPMFLYATRPAPRKRVHRPSDVGEYWLYTRDGWRKLFVTYTFGSGICFQYHDCWYITWGDVLKAARPSTMLTAEEYYTRKAKGEL</sequence>
<evidence type="ECO:0000313" key="2">
    <source>
        <dbReference type="Proteomes" id="UP000410049"/>
    </source>
</evidence>
<reference evidence="1 2" key="1">
    <citation type="journal article" date="2019" name="Syst. Appl. Microbiol.">
        <title>Characterization of Bifidobacterium species in feaces of the Egyptian fruit bat: Description of B. vespertilionis sp. nov. and B. rousetti sp. nov.</title>
        <authorList>
            <person name="Modesto M."/>
            <person name="Satti M."/>
            <person name="Watanabe K."/>
            <person name="Puglisi E."/>
            <person name="Morelli L."/>
            <person name="Huang C.-H."/>
            <person name="Liou J.-S."/>
            <person name="Miyashita M."/>
            <person name="Tamura T."/>
            <person name="Saito S."/>
            <person name="Mori K."/>
            <person name="Huang L."/>
            <person name="Sciavilla P."/>
            <person name="Sandri C."/>
            <person name="Spiezio C."/>
            <person name="Vitali F."/>
            <person name="Cavalieri D."/>
            <person name="Perpetuini G."/>
            <person name="Tofalo R."/>
            <person name="Bonetti A."/>
            <person name="Arita M."/>
            <person name="Mattarelli P."/>
        </authorList>
    </citation>
    <scope>NUCLEOTIDE SEQUENCE [LARGE SCALE GENOMIC DNA]</scope>
    <source>
        <strain evidence="1 2">RST17</strain>
    </source>
</reference>
<comment type="caution">
    <text evidence="1">The sequence shown here is derived from an EMBL/GenBank/DDBJ whole genome shotgun (WGS) entry which is preliminary data.</text>
</comment>
<dbReference type="AlphaFoldDB" id="A0A5M9ZIP7"/>
<dbReference type="RefSeq" id="WP_150379692.1">
    <property type="nucleotide sequence ID" value="NZ_RZUH01000007.1"/>
</dbReference>
<accession>A0A5M9ZIP7</accession>
<gene>
    <name evidence="1" type="ORF">EMO91_09230</name>
</gene>
<dbReference type="Proteomes" id="UP000410049">
    <property type="component" value="Unassembled WGS sequence"/>
</dbReference>